<gene>
    <name evidence="1" type="ORF">PAP_03625</name>
</gene>
<dbReference type="eggNOG" id="arCOG03827">
    <property type="taxonomic scope" value="Archaea"/>
</dbReference>
<keyword evidence="2" id="KW-1185">Reference proteome</keyword>
<dbReference type="AlphaFoldDB" id="A0A075LR04"/>
<evidence type="ECO:0000313" key="1">
    <source>
        <dbReference type="EMBL" id="AIF69145.1"/>
    </source>
</evidence>
<sequence>MQEWYQSRALYETIGGLLKRGDFELALQVVRGIPDKGIKATAYSKIVVEMAKRGVDYENAFKEALEAILDLNPDARTKTLMSLAFDLMDLNKFEDALKLSEFILDVSNQSKIKAEVALRLARQGKISEALNLINDIIDEDVKTWATSMLVNEMNQKRE</sequence>
<dbReference type="InterPro" id="IPR011990">
    <property type="entry name" value="TPR-like_helical_dom_sf"/>
</dbReference>
<organism evidence="1 2">
    <name type="scientific">Palaeococcus pacificus DY20341</name>
    <dbReference type="NCBI Taxonomy" id="1343739"/>
    <lineage>
        <taxon>Archaea</taxon>
        <taxon>Methanobacteriati</taxon>
        <taxon>Methanobacteriota</taxon>
        <taxon>Thermococci</taxon>
        <taxon>Thermococcales</taxon>
        <taxon>Thermococcaceae</taxon>
        <taxon>Palaeococcus</taxon>
    </lineage>
</organism>
<dbReference type="EMBL" id="CP006019">
    <property type="protein sequence ID" value="AIF69145.1"/>
    <property type="molecule type" value="Genomic_DNA"/>
</dbReference>
<dbReference type="SUPFAM" id="SSF48452">
    <property type="entry name" value="TPR-like"/>
    <property type="match status" value="1"/>
</dbReference>
<accession>A0A075LR04</accession>
<dbReference type="HOGENOM" id="CLU_1648389_0_0_2"/>
<dbReference type="OrthoDB" id="103602at2157"/>
<dbReference type="Gene3D" id="1.25.40.10">
    <property type="entry name" value="Tetratricopeptide repeat domain"/>
    <property type="match status" value="2"/>
</dbReference>
<evidence type="ECO:0000313" key="2">
    <source>
        <dbReference type="Proteomes" id="UP000027981"/>
    </source>
</evidence>
<name>A0A075LR04_9EURY</name>
<dbReference type="KEGG" id="ppac:PAP_03625"/>
<protein>
    <submittedName>
        <fullName evidence="1">Uncharacterized protein</fullName>
    </submittedName>
</protein>
<reference evidence="2" key="1">
    <citation type="submission" date="2013-06" db="EMBL/GenBank/DDBJ databases">
        <title>Complete Genome Sequence of Hyperthermophilic Palaeococcus pacificus DY20341T, Isolated from a Deep-Sea Hydrothermal Sediments.</title>
        <authorList>
            <person name="Zeng X."/>
            <person name="Shao Z."/>
        </authorList>
    </citation>
    <scope>NUCLEOTIDE SEQUENCE [LARGE SCALE GENOMIC DNA]</scope>
    <source>
        <strain evidence="2">DY20341</strain>
    </source>
</reference>
<dbReference type="RefSeq" id="WP_048164735.1">
    <property type="nucleotide sequence ID" value="NZ_CP006019.1"/>
</dbReference>
<proteinExistence type="predicted"/>
<reference evidence="1 2" key="2">
    <citation type="journal article" date="2015" name="Genome Announc.">
        <title>Complete Genome Sequence of Hyperthermophilic Piezophilic Archaeon Palaeococcus pacificus DY20341T, Isolated from Deep-Sea Hydrothermal Sediments.</title>
        <authorList>
            <person name="Zeng X."/>
            <person name="Jebbar M."/>
            <person name="Shao Z."/>
        </authorList>
    </citation>
    <scope>NUCLEOTIDE SEQUENCE [LARGE SCALE GENOMIC DNA]</scope>
    <source>
        <strain evidence="1 2">DY20341</strain>
    </source>
</reference>
<dbReference type="GeneID" id="24841852"/>
<dbReference type="Proteomes" id="UP000027981">
    <property type="component" value="Chromosome"/>
</dbReference>
<dbReference type="STRING" id="1343739.PAP_03625"/>